<dbReference type="AlphaFoldDB" id="A0AAV7V2D4"/>
<feature type="compositionally biased region" description="Polar residues" evidence="1">
    <location>
        <begin position="111"/>
        <end position="127"/>
    </location>
</feature>
<gene>
    <name evidence="2" type="ORF">NDU88_004015</name>
</gene>
<dbReference type="Proteomes" id="UP001066276">
    <property type="component" value="Chromosome 2_2"/>
</dbReference>
<dbReference type="EMBL" id="JANPWB010000004">
    <property type="protein sequence ID" value="KAJ1194729.1"/>
    <property type="molecule type" value="Genomic_DNA"/>
</dbReference>
<keyword evidence="3" id="KW-1185">Reference proteome</keyword>
<comment type="caution">
    <text evidence="2">The sequence shown here is derived from an EMBL/GenBank/DDBJ whole genome shotgun (WGS) entry which is preliminary data.</text>
</comment>
<feature type="region of interest" description="Disordered" evidence="1">
    <location>
        <begin position="108"/>
        <end position="127"/>
    </location>
</feature>
<proteinExistence type="predicted"/>
<evidence type="ECO:0000313" key="3">
    <source>
        <dbReference type="Proteomes" id="UP001066276"/>
    </source>
</evidence>
<organism evidence="2 3">
    <name type="scientific">Pleurodeles waltl</name>
    <name type="common">Iberian ribbed newt</name>
    <dbReference type="NCBI Taxonomy" id="8319"/>
    <lineage>
        <taxon>Eukaryota</taxon>
        <taxon>Metazoa</taxon>
        <taxon>Chordata</taxon>
        <taxon>Craniata</taxon>
        <taxon>Vertebrata</taxon>
        <taxon>Euteleostomi</taxon>
        <taxon>Amphibia</taxon>
        <taxon>Batrachia</taxon>
        <taxon>Caudata</taxon>
        <taxon>Salamandroidea</taxon>
        <taxon>Salamandridae</taxon>
        <taxon>Pleurodelinae</taxon>
        <taxon>Pleurodeles</taxon>
    </lineage>
</organism>
<evidence type="ECO:0000313" key="2">
    <source>
        <dbReference type="EMBL" id="KAJ1194729.1"/>
    </source>
</evidence>
<sequence length="139" mass="15879">MRRRRAGQHFIEIVEMHTTSGADQPGPWCPQEGVQKEWRREAQCFSLLLTRGPLGLRVEPDPLVARPSLLPRLHTWPLKSVHCWTPELVAKLVELGIIHCKARERRDASRGSHTYHSAHLDNTQSPPSIYLDRVSALTH</sequence>
<evidence type="ECO:0000256" key="1">
    <source>
        <dbReference type="SAM" id="MobiDB-lite"/>
    </source>
</evidence>
<name>A0AAV7V2D4_PLEWA</name>
<protein>
    <submittedName>
        <fullName evidence="2">Uncharacterized protein</fullName>
    </submittedName>
</protein>
<accession>A0AAV7V2D4</accession>
<reference evidence="2" key="1">
    <citation type="journal article" date="2022" name="bioRxiv">
        <title>Sequencing and chromosome-scale assembly of the giantPleurodeles waltlgenome.</title>
        <authorList>
            <person name="Brown T."/>
            <person name="Elewa A."/>
            <person name="Iarovenko S."/>
            <person name="Subramanian E."/>
            <person name="Araus A.J."/>
            <person name="Petzold A."/>
            <person name="Susuki M."/>
            <person name="Suzuki K.-i.T."/>
            <person name="Hayashi T."/>
            <person name="Toyoda A."/>
            <person name="Oliveira C."/>
            <person name="Osipova E."/>
            <person name="Leigh N.D."/>
            <person name="Simon A."/>
            <person name="Yun M.H."/>
        </authorList>
    </citation>
    <scope>NUCLEOTIDE SEQUENCE</scope>
    <source>
        <strain evidence="2">20211129_DDA</strain>
        <tissue evidence="2">Liver</tissue>
    </source>
</reference>